<keyword evidence="4" id="KW-1185">Reference proteome</keyword>
<dbReference type="AlphaFoldDB" id="A0A4Q4ZLT2"/>
<dbReference type="InterPro" id="IPR052196">
    <property type="entry name" value="Bact_Kbp"/>
</dbReference>
<gene>
    <name evidence="3" type="ORF">EKO23_03565</name>
</gene>
<feature type="domain" description="LysM" evidence="2">
    <location>
        <begin position="183"/>
        <end position="240"/>
    </location>
</feature>
<dbReference type="EMBL" id="SDKM01000003">
    <property type="protein sequence ID" value="RYP88414.1"/>
    <property type="molecule type" value="Genomic_DNA"/>
</dbReference>
<evidence type="ECO:0000259" key="2">
    <source>
        <dbReference type="SMART" id="SM00257"/>
    </source>
</evidence>
<dbReference type="RefSeq" id="WP_134714130.1">
    <property type="nucleotide sequence ID" value="NZ_SDKM01000003.1"/>
</dbReference>
<accession>A0A4Q4ZLT2</accession>
<sequence length="245" mass="25319">MLTRRRESGRPSGSPASSLTRCLLVETTATAAATVVLRLLSPDLASLRHAVPAGAPFDVLLAKVAAVSLAACVLWAWMATTAVVVEAVTGVRVQRGGCPRVVRRAVLLACGVALVAGTTPANATTDGPSAVAEARAPGGEDRSILAGLPMPDRPAGPARPTVAPTPVLAARPPHDPVAPRHGEVVVRPGDTLWDIAARDLPAEAPPAAVSRHWQRIWTANRATVGADPDLLRPGTALRLPPRKDA</sequence>
<dbReference type="Gene3D" id="3.10.350.10">
    <property type="entry name" value="LysM domain"/>
    <property type="match status" value="1"/>
</dbReference>
<dbReference type="Proteomes" id="UP000295198">
    <property type="component" value="Unassembled WGS sequence"/>
</dbReference>
<dbReference type="SMART" id="SM00257">
    <property type="entry name" value="LysM"/>
    <property type="match status" value="1"/>
</dbReference>
<feature type="region of interest" description="Disordered" evidence="1">
    <location>
        <begin position="121"/>
        <end position="147"/>
    </location>
</feature>
<name>A0A4Q4ZLT2_9ACTN</name>
<comment type="caution">
    <text evidence="3">The sequence shown here is derived from an EMBL/GenBank/DDBJ whole genome shotgun (WGS) entry which is preliminary data.</text>
</comment>
<dbReference type="PANTHER" id="PTHR34700">
    <property type="entry name" value="POTASSIUM BINDING PROTEIN KBP"/>
    <property type="match status" value="1"/>
</dbReference>
<dbReference type="CDD" id="cd00118">
    <property type="entry name" value="LysM"/>
    <property type="match status" value="1"/>
</dbReference>
<evidence type="ECO:0000313" key="4">
    <source>
        <dbReference type="Proteomes" id="UP000295198"/>
    </source>
</evidence>
<evidence type="ECO:0000256" key="1">
    <source>
        <dbReference type="SAM" id="MobiDB-lite"/>
    </source>
</evidence>
<feature type="region of interest" description="Disordered" evidence="1">
    <location>
        <begin position="224"/>
        <end position="245"/>
    </location>
</feature>
<proteinExistence type="predicted"/>
<dbReference type="InterPro" id="IPR036779">
    <property type="entry name" value="LysM_dom_sf"/>
</dbReference>
<dbReference type="InterPro" id="IPR018392">
    <property type="entry name" value="LysM"/>
</dbReference>
<dbReference type="OrthoDB" id="3210682at2"/>
<dbReference type="PANTHER" id="PTHR34700:SF4">
    <property type="entry name" value="PHAGE-LIKE ELEMENT PBSX PROTEIN XKDP"/>
    <property type="match status" value="1"/>
</dbReference>
<dbReference type="Pfam" id="PF01476">
    <property type="entry name" value="LysM"/>
    <property type="match status" value="1"/>
</dbReference>
<reference evidence="3 4" key="1">
    <citation type="submission" date="2019-01" db="EMBL/GenBank/DDBJ databases">
        <title>Nocardioides guangzhouensis sp. nov., an actinobacterium isolated from soil.</title>
        <authorList>
            <person name="Fu Y."/>
            <person name="Cai Y."/>
            <person name="Lin Z."/>
            <person name="Chen P."/>
        </authorList>
    </citation>
    <scope>NUCLEOTIDE SEQUENCE [LARGE SCALE GENOMIC DNA]</scope>
    <source>
        <strain evidence="3 4">130</strain>
    </source>
</reference>
<organism evidence="3 4">
    <name type="scientific">Nocardioides guangzhouensis</name>
    <dbReference type="NCBI Taxonomy" id="2497878"/>
    <lineage>
        <taxon>Bacteria</taxon>
        <taxon>Bacillati</taxon>
        <taxon>Actinomycetota</taxon>
        <taxon>Actinomycetes</taxon>
        <taxon>Propionibacteriales</taxon>
        <taxon>Nocardioidaceae</taxon>
        <taxon>Nocardioides</taxon>
    </lineage>
</organism>
<protein>
    <submittedName>
        <fullName evidence="3">LysM peptidoglycan-binding domain-containing protein</fullName>
    </submittedName>
</protein>
<evidence type="ECO:0000313" key="3">
    <source>
        <dbReference type="EMBL" id="RYP88414.1"/>
    </source>
</evidence>